<name>A0A6B3TP01_9BACI</name>
<dbReference type="PANTHER" id="PTHR32432">
    <property type="entry name" value="CELL DIVISION PROTEIN FTSA-RELATED"/>
    <property type="match status" value="1"/>
</dbReference>
<dbReference type="AlphaFoldDB" id="A0A6B3TP01"/>
<evidence type="ECO:0008006" key="3">
    <source>
        <dbReference type="Google" id="ProtNLM"/>
    </source>
</evidence>
<accession>A0A6B3TP01</accession>
<protein>
    <recommendedName>
        <fullName evidence="3">Pilus assembly protein PilM</fullName>
    </recommendedName>
</protein>
<sequence>MFRKHTYSGIDFRDKSLSFATIKLERGIPVIQNVGITNMKEEMIKSGRVSQSSRLATELKNTFIHGQLAKNVHLAIPTQNILVRKITSLPDLGESELAKILQFQIGESIHLPFEDPIYDFVKIGAIIPNHLIKGNNDTEEEELSLDDLAKGIEENLEGPKSEILLFATSKLLSQDLVDVCSNAGLKPVTAEIRALALQRLLLYTHPKWLKKTEMIIDASENGMDIHIFKEDQIVFSRMMTINRMDYFFEANRKENDELVMELESFQMEESKREIAAASTAEMIQSEDTYFDEIVLEIEKAQNFYRYSMNDRDSEFHRIIVTGEKTDQIFEPLKNRIHSQRVERIDYRSISSHNVKDLSLLDTCSVAIGLAIRGNEK</sequence>
<dbReference type="EMBL" id="JAAIUV010000006">
    <property type="protein sequence ID" value="NEX78358.1"/>
    <property type="molecule type" value="Genomic_DNA"/>
</dbReference>
<evidence type="ECO:0000313" key="2">
    <source>
        <dbReference type="Proteomes" id="UP000481621"/>
    </source>
</evidence>
<organism evidence="1 2">
    <name type="scientific">Neobacillus thermocopriae</name>
    <dbReference type="NCBI Taxonomy" id="1215031"/>
    <lineage>
        <taxon>Bacteria</taxon>
        <taxon>Bacillati</taxon>
        <taxon>Bacillota</taxon>
        <taxon>Bacilli</taxon>
        <taxon>Bacillales</taxon>
        <taxon>Bacillaceae</taxon>
        <taxon>Neobacillus</taxon>
    </lineage>
</organism>
<evidence type="ECO:0000313" key="1">
    <source>
        <dbReference type="EMBL" id="NEX78358.1"/>
    </source>
</evidence>
<keyword evidence="2" id="KW-1185">Reference proteome</keyword>
<proteinExistence type="predicted"/>
<dbReference type="Proteomes" id="UP000481621">
    <property type="component" value="Unassembled WGS sequence"/>
</dbReference>
<gene>
    <name evidence="1" type="ORF">G4Z05_05545</name>
</gene>
<dbReference type="InterPro" id="IPR050696">
    <property type="entry name" value="FtsA/MreB"/>
</dbReference>
<comment type="caution">
    <text evidence="1">The sequence shown here is derived from an EMBL/GenBank/DDBJ whole genome shotgun (WGS) entry which is preliminary data.</text>
</comment>
<dbReference type="PANTHER" id="PTHR32432:SF3">
    <property type="entry name" value="ETHANOLAMINE UTILIZATION PROTEIN EUTJ"/>
    <property type="match status" value="1"/>
</dbReference>
<dbReference type="Gene3D" id="3.30.1490.300">
    <property type="match status" value="1"/>
</dbReference>
<reference evidence="1" key="1">
    <citation type="submission" date="2020-02" db="EMBL/GenBank/DDBJ databases">
        <title>Bacillus sedimentmangrovi sp. nov., isolated from sediment of the mangrove ecosystem.</title>
        <authorList>
            <person name="Liu G."/>
        </authorList>
    </citation>
    <scope>NUCLEOTIDE SEQUENCE [LARGE SCALE GENOMIC DNA]</scope>
    <source>
        <strain evidence="1">SgZ-7</strain>
    </source>
</reference>
<dbReference type="Gene3D" id="3.30.420.40">
    <property type="match status" value="2"/>
</dbReference>
<dbReference type="RefSeq" id="WP_163250845.1">
    <property type="nucleotide sequence ID" value="NZ_JAAIUV010000006.1"/>
</dbReference>